<dbReference type="Gene3D" id="2.40.440.10">
    <property type="entry name" value="L,D-transpeptidase catalytic domain-like"/>
    <property type="match status" value="1"/>
</dbReference>
<feature type="compositionally biased region" description="Polar residues" evidence="9">
    <location>
        <begin position="37"/>
        <end position="48"/>
    </location>
</feature>
<sequence length="803" mass="89376">MSYGKIRTALLCAGITLMMATCVNAASEEPGEPEVTVESTGNEGTESGQTEKTTEPEEEKSAGEVTPEGFQPGELPATPEEETGNGSDTGSKVTEIPGAAADTDNILPTDDDLNQADQSTAGVWAQDGQGGWKYFVDGAELTGLQSVNGKTYFFDDAGILQTGFQTIEGVRYYFNPNGQEPSLGLGAMMTSVWINEGGADYYLGDDGVPLIGQALIGSKRYCFDADGRLLTGWQTIGDNTYYLQADGSAGEKGRMYTGWQTMNNKVYYFQMGNTDGNIGAMYTGRKMMNGKVYYFHPDGDFGERGRMYTGWQTIGSNIHYFQMGGDLGEKGQMYTGWRTMNNKVYYFQKGNNDGNIGKMYTGRKMMNGKVYYFQMGGDLGERGHMYTGWRTIGDNINYFQMGGNVGEKGQMYTGWRTMNNKVYYFQKGNSDGNIGKMYTGLRTMNGKRYYFQIGGKVGEKGHMYTGWRTIGKNVNYFQMGGKAGEKGQMYTGWKTMNSKVYYFQVGNADGNVGALYTGWHTMKGKSYYFQINGVKGEKGQMYTGWKTLNKERYWFKETGAHGVRGASLTGWQRYKNEWYYLQPKEKGAMATGWTYVPINNSSYRDTSISSYKYYFRPDSSGGPKGSLMQDVSGLIGRQEGRDGYRAEIDRTHCVVTIYAKDETGKYRIPVKAMTCSVGLPDTPTPRSSYQYPFRTIEKLRWGELMGPSYGQYCTRIVAGILFHSVAGSNTTSYNLSAGNYNMLGSPASHGCVRLCVRDAKWIYDNCDLGMQVVIRDNMYLPFDKPATIKIPAGQTWDPTDPNI</sequence>
<organism evidence="12 13">
    <name type="scientific">Ruminococcus gauvreauii</name>
    <dbReference type="NCBI Taxonomy" id="438033"/>
    <lineage>
        <taxon>Bacteria</taxon>
        <taxon>Bacillati</taxon>
        <taxon>Bacillota</taxon>
        <taxon>Clostridia</taxon>
        <taxon>Eubacteriales</taxon>
        <taxon>Oscillospiraceae</taxon>
        <taxon>Ruminococcus</taxon>
    </lineage>
</organism>
<evidence type="ECO:0000256" key="10">
    <source>
        <dbReference type="SAM" id="SignalP"/>
    </source>
</evidence>
<dbReference type="SUPFAM" id="SSF141523">
    <property type="entry name" value="L,D-transpeptidase catalytic domain-like"/>
    <property type="match status" value="1"/>
</dbReference>
<comment type="pathway">
    <text evidence="1 8">Cell wall biogenesis; peptidoglycan biosynthesis.</text>
</comment>
<proteinExistence type="predicted"/>
<feature type="repeat" description="Cell wall-binding" evidence="7">
    <location>
        <begin position="230"/>
        <end position="249"/>
    </location>
</feature>
<dbReference type="Proteomes" id="UP001060164">
    <property type="component" value="Chromosome"/>
</dbReference>
<keyword evidence="5 8" id="KW-0573">Peptidoglycan synthesis</keyword>
<feature type="active site" description="Nucleophile" evidence="8">
    <location>
        <position position="751"/>
    </location>
</feature>
<dbReference type="PROSITE" id="PS52029">
    <property type="entry name" value="LD_TPASE"/>
    <property type="match status" value="1"/>
</dbReference>
<keyword evidence="13" id="KW-1185">Reference proteome</keyword>
<gene>
    <name evidence="12" type="ORF">NQ502_13520</name>
</gene>
<dbReference type="Gene3D" id="2.10.270.10">
    <property type="entry name" value="Cholin Binding"/>
    <property type="match status" value="7"/>
</dbReference>
<evidence type="ECO:0000256" key="6">
    <source>
        <dbReference type="ARBA" id="ARBA00023316"/>
    </source>
</evidence>
<dbReference type="InterPro" id="IPR038063">
    <property type="entry name" value="Transpep_catalytic_dom"/>
</dbReference>
<dbReference type="InterPro" id="IPR050979">
    <property type="entry name" value="LD-transpeptidase"/>
</dbReference>
<accession>A0ABY5VDK2</accession>
<evidence type="ECO:0000259" key="11">
    <source>
        <dbReference type="PROSITE" id="PS52029"/>
    </source>
</evidence>
<feature type="compositionally biased region" description="Basic and acidic residues" evidence="9">
    <location>
        <begin position="52"/>
        <end position="62"/>
    </location>
</feature>
<dbReference type="SUPFAM" id="SSF69360">
    <property type="entry name" value="Cell wall binding repeat"/>
    <property type="match status" value="1"/>
</dbReference>
<reference evidence="12" key="1">
    <citation type="journal article" date="2022" name="Cell">
        <title>Design, construction, and in vivo augmentation of a complex gut microbiome.</title>
        <authorList>
            <person name="Cheng A.G."/>
            <person name="Ho P.Y."/>
            <person name="Aranda-Diaz A."/>
            <person name="Jain S."/>
            <person name="Yu F.B."/>
            <person name="Meng X."/>
            <person name="Wang M."/>
            <person name="Iakiviak M."/>
            <person name="Nagashima K."/>
            <person name="Zhao A."/>
            <person name="Murugkar P."/>
            <person name="Patil A."/>
            <person name="Atabakhsh K."/>
            <person name="Weakley A."/>
            <person name="Yan J."/>
            <person name="Brumbaugh A.R."/>
            <person name="Higginbottom S."/>
            <person name="Dimas A."/>
            <person name="Shiver A.L."/>
            <person name="Deutschbauer A."/>
            <person name="Neff N."/>
            <person name="Sonnenburg J.L."/>
            <person name="Huang K.C."/>
            <person name="Fischbach M.A."/>
        </authorList>
    </citation>
    <scope>NUCLEOTIDE SEQUENCE</scope>
    <source>
        <strain evidence="12">DSM 19829</strain>
    </source>
</reference>
<dbReference type="RefSeq" id="WP_028528187.1">
    <property type="nucleotide sequence ID" value="NZ_CABLBR010000008.1"/>
</dbReference>
<name>A0ABY5VDK2_9FIRM</name>
<evidence type="ECO:0000256" key="5">
    <source>
        <dbReference type="ARBA" id="ARBA00022984"/>
    </source>
</evidence>
<keyword evidence="6 8" id="KW-0961">Cell wall biogenesis/degradation</keyword>
<feature type="chain" id="PRO_5046486741" evidence="10">
    <location>
        <begin position="26"/>
        <end position="803"/>
    </location>
</feature>
<evidence type="ECO:0000256" key="4">
    <source>
        <dbReference type="ARBA" id="ARBA00022960"/>
    </source>
</evidence>
<evidence type="ECO:0000256" key="9">
    <source>
        <dbReference type="SAM" id="MobiDB-lite"/>
    </source>
</evidence>
<keyword evidence="3" id="KW-0677">Repeat</keyword>
<evidence type="ECO:0000256" key="8">
    <source>
        <dbReference type="PROSITE-ProRule" id="PRU01373"/>
    </source>
</evidence>
<evidence type="ECO:0000256" key="3">
    <source>
        <dbReference type="ARBA" id="ARBA00022737"/>
    </source>
</evidence>
<evidence type="ECO:0000313" key="13">
    <source>
        <dbReference type="Proteomes" id="UP001060164"/>
    </source>
</evidence>
<keyword evidence="2" id="KW-0808">Transferase</keyword>
<keyword evidence="4 8" id="KW-0133">Cell shape</keyword>
<dbReference type="EMBL" id="CP102290">
    <property type="protein sequence ID" value="UWP58397.1"/>
    <property type="molecule type" value="Genomic_DNA"/>
</dbReference>
<dbReference type="PANTHER" id="PTHR30582:SF2">
    <property type="entry name" value="L,D-TRANSPEPTIDASE YCIB-RELATED"/>
    <property type="match status" value="1"/>
</dbReference>
<evidence type="ECO:0000256" key="7">
    <source>
        <dbReference type="PROSITE-ProRule" id="PRU00591"/>
    </source>
</evidence>
<keyword evidence="10" id="KW-0732">Signal</keyword>
<dbReference type="InterPro" id="IPR005490">
    <property type="entry name" value="LD_TPept_cat_dom"/>
</dbReference>
<feature type="domain" description="L,D-TPase catalytic" evidence="11">
    <location>
        <begin position="644"/>
        <end position="775"/>
    </location>
</feature>
<dbReference type="PANTHER" id="PTHR30582">
    <property type="entry name" value="L,D-TRANSPEPTIDASE"/>
    <property type="match status" value="1"/>
</dbReference>
<feature type="active site" description="Proton donor/acceptor" evidence="8">
    <location>
        <position position="723"/>
    </location>
</feature>
<protein>
    <submittedName>
        <fullName evidence="12">L,D-transpeptidase family protein</fullName>
    </submittedName>
</protein>
<dbReference type="InterPro" id="IPR018337">
    <property type="entry name" value="Cell_wall/Cho-bd_repeat"/>
</dbReference>
<feature type="signal peptide" evidence="10">
    <location>
        <begin position="1"/>
        <end position="25"/>
    </location>
</feature>
<feature type="repeat" description="Cell wall-binding" evidence="7">
    <location>
        <begin position="161"/>
        <end position="180"/>
    </location>
</feature>
<dbReference type="Pfam" id="PF01473">
    <property type="entry name" value="Choline_bind_1"/>
    <property type="match status" value="4"/>
</dbReference>
<feature type="region of interest" description="Disordered" evidence="9">
    <location>
        <begin position="28"/>
        <end position="96"/>
    </location>
</feature>
<dbReference type="PROSITE" id="PS51170">
    <property type="entry name" value="CW"/>
    <property type="match status" value="2"/>
</dbReference>
<evidence type="ECO:0000256" key="1">
    <source>
        <dbReference type="ARBA" id="ARBA00004752"/>
    </source>
</evidence>
<dbReference type="Pfam" id="PF19127">
    <property type="entry name" value="Choline_bind_3"/>
    <property type="match status" value="1"/>
</dbReference>
<dbReference type="Pfam" id="PF03734">
    <property type="entry name" value="YkuD"/>
    <property type="match status" value="1"/>
</dbReference>
<dbReference type="CDD" id="cd16913">
    <property type="entry name" value="YkuD_like"/>
    <property type="match status" value="1"/>
</dbReference>
<evidence type="ECO:0000256" key="2">
    <source>
        <dbReference type="ARBA" id="ARBA00022679"/>
    </source>
</evidence>
<evidence type="ECO:0000313" key="12">
    <source>
        <dbReference type="EMBL" id="UWP58397.1"/>
    </source>
</evidence>